<dbReference type="GO" id="GO:0003887">
    <property type="term" value="F:DNA-directed DNA polymerase activity"/>
    <property type="evidence" value="ECO:0007669"/>
    <property type="project" value="InterPro"/>
</dbReference>
<dbReference type="EMBL" id="CP026119">
    <property type="protein sequence ID" value="QAS54766.1"/>
    <property type="molecule type" value="Genomic_DNA"/>
</dbReference>
<evidence type="ECO:0000256" key="2">
    <source>
        <dbReference type="SAM" id="MobiDB-lite"/>
    </source>
</evidence>
<evidence type="ECO:0000313" key="5">
    <source>
        <dbReference type="Proteomes" id="UP000287756"/>
    </source>
</evidence>
<keyword evidence="4" id="KW-0614">Plasmid</keyword>
<dbReference type="Pfam" id="PF21205">
    <property type="entry name" value="Rep3_C"/>
    <property type="match status" value="1"/>
</dbReference>
<dbReference type="Gene3D" id="1.10.10.10">
    <property type="entry name" value="Winged helix-like DNA-binding domain superfamily/Winged helix DNA-binding domain"/>
    <property type="match status" value="2"/>
</dbReference>
<gene>
    <name evidence="4" type="ORF">HLI_21145</name>
</gene>
<dbReference type="Pfam" id="PF01051">
    <property type="entry name" value="Rep3_N"/>
    <property type="match status" value="1"/>
</dbReference>
<name>A0A410MJB2_9BACI</name>
<evidence type="ECO:0000259" key="3">
    <source>
        <dbReference type="Pfam" id="PF01051"/>
    </source>
</evidence>
<dbReference type="InterPro" id="IPR036388">
    <property type="entry name" value="WH-like_DNA-bd_sf"/>
</dbReference>
<dbReference type="SUPFAM" id="SSF46785">
    <property type="entry name" value="Winged helix' DNA-binding domain"/>
    <property type="match status" value="2"/>
</dbReference>
<evidence type="ECO:0000256" key="1">
    <source>
        <dbReference type="ARBA" id="ARBA00038283"/>
    </source>
</evidence>
<dbReference type="InterPro" id="IPR036390">
    <property type="entry name" value="WH_DNA-bd_sf"/>
</dbReference>
<comment type="similarity">
    <text evidence="1">Belongs to the initiator RepB protein family.</text>
</comment>
<proteinExistence type="inferred from homology"/>
<accession>A0A410MJB2</accession>
<protein>
    <submittedName>
        <fullName evidence="4">Initiator RepB protein</fullName>
    </submittedName>
</protein>
<dbReference type="Proteomes" id="UP000287756">
    <property type="component" value="Plasmid pLDW-31"/>
</dbReference>
<feature type="domain" description="Initiator Rep protein WH1" evidence="3">
    <location>
        <begin position="12"/>
        <end position="155"/>
    </location>
</feature>
<feature type="region of interest" description="Disordered" evidence="2">
    <location>
        <begin position="339"/>
        <end position="366"/>
    </location>
</feature>
<dbReference type="AlphaFoldDB" id="A0A410MJB2"/>
<organism evidence="4 5">
    <name type="scientific">Halobacillus litoralis</name>
    <dbReference type="NCBI Taxonomy" id="45668"/>
    <lineage>
        <taxon>Bacteria</taxon>
        <taxon>Bacillati</taxon>
        <taxon>Bacillota</taxon>
        <taxon>Bacilli</taxon>
        <taxon>Bacillales</taxon>
        <taxon>Bacillaceae</taxon>
        <taxon>Halobacillus</taxon>
    </lineage>
</organism>
<sequence>MSKHDADIMNNTVTKSNQLIEANYTSQLSEREQKIILYIVSKVQKDDEDFQTYTLSIGQFTNMMGLKRPKYEELKEITKRLLSKVIEIKREGGVLQTQWLSTAEYNEWQGTIDFTFHPKMKPFLLYLKKEFTSYKLINIMRLSGRYSIRIYELMKKWERLKKTEFSIQELRLMLGIQNKYNDYSNFRKRVLDPAKKELDEKTDISFDYEPLRKNGRSTSHIRFHIKKNQKNIPELLPDESHVINRLRENSMIKREIVKESTIHEWITWSKELWGEEFEQSLFSLVKHVESKNNINNPPGMIHVLLRDMKEEAESGMTIPPITLDESNEVIPQWFEQTKEESNVFEEPSNTTQEDLQERINRLTSNR</sequence>
<reference evidence="4 5" key="1">
    <citation type="submission" date="2018-01" db="EMBL/GenBank/DDBJ databases">
        <title>The whole genome sequencing and assembly of Halobacillus litoralis ERB031 strain.</title>
        <authorList>
            <person name="Lee S.-J."/>
            <person name="Park M.-K."/>
            <person name="Kim J.-Y."/>
            <person name="Lee Y.-J."/>
            <person name="Yi H."/>
            <person name="Bahn Y.-S."/>
            <person name="Kim J.F."/>
            <person name="Lee D.-W."/>
        </authorList>
    </citation>
    <scope>NUCLEOTIDE SEQUENCE [LARGE SCALE GENOMIC DNA]</scope>
    <source>
        <strain evidence="4 5">ERB 031</strain>
        <plasmid evidence="5">pldw-31</plasmid>
    </source>
</reference>
<evidence type="ECO:0000313" key="4">
    <source>
        <dbReference type="EMBL" id="QAS54766.1"/>
    </source>
</evidence>
<geneLocation type="plasmid" evidence="5">
    <name>pldw-31</name>
</geneLocation>
<dbReference type="KEGG" id="hli:HLI_21145"/>
<dbReference type="GO" id="GO:0006270">
    <property type="term" value="P:DNA replication initiation"/>
    <property type="evidence" value="ECO:0007669"/>
    <property type="project" value="InterPro"/>
</dbReference>
<dbReference type="InterPro" id="IPR000525">
    <property type="entry name" value="Initiator_Rep_WH1"/>
</dbReference>